<organism evidence="1 4">
    <name type="scientific">Bradyrhizobium barranii subsp. barranii</name>
    <dbReference type="NCBI Taxonomy" id="2823807"/>
    <lineage>
        <taxon>Bacteria</taxon>
        <taxon>Pseudomonadati</taxon>
        <taxon>Pseudomonadota</taxon>
        <taxon>Alphaproteobacteria</taxon>
        <taxon>Hyphomicrobiales</taxon>
        <taxon>Nitrobacteraceae</taxon>
        <taxon>Bradyrhizobium</taxon>
        <taxon>Bradyrhizobium barranii</taxon>
    </lineage>
</organism>
<reference evidence="3 4" key="2">
    <citation type="journal article" date="2022" name="Int. J. Syst. Evol. Microbiol.">
        <title>Strains of Bradyrhizobium barranii sp. nov. associated with legumes native to Canada are symbionts of soybeans and belong to different subspecies (subsp. barranii subsp. nov. and subsp. apii subsp. nov.) and symbiovars (sv. glycinearum and sv. septentrionale).</title>
        <authorList>
            <person name="Bromfield E.S.P."/>
            <person name="Cloutier S."/>
            <person name="Wasai-Hara S."/>
            <person name="Minamisawa K."/>
        </authorList>
    </citation>
    <scope>NUCLEOTIDE SEQUENCE [LARGE SCALE GENOMIC DNA]</scope>
    <source>
        <strain evidence="1 4">144S4</strain>
        <strain evidence="3">323S2</strain>
    </source>
</reference>
<proteinExistence type="predicted"/>
<protein>
    <submittedName>
        <fullName evidence="1">Nucleotidyl transferase AbiEii/AbiGii toxin family protein</fullName>
    </submittedName>
</protein>
<dbReference type="Proteomes" id="UP000664702">
    <property type="component" value="Chromosome"/>
</dbReference>
<dbReference type="EMBL" id="CP088280">
    <property type="protein sequence ID" value="UGX99337.1"/>
    <property type="molecule type" value="Genomic_DNA"/>
</dbReference>
<name>A0A9X9YCW0_9BRAD</name>
<dbReference type="Proteomes" id="UP000564836">
    <property type="component" value="Chromosome"/>
</dbReference>
<evidence type="ECO:0000313" key="2">
    <source>
        <dbReference type="EMBL" id="UGX99337.1"/>
    </source>
</evidence>
<evidence type="ECO:0000313" key="3">
    <source>
        <dbReference type="Proteomes" id="UP000564836"/>
    </source>
</evidence>
<reference evidence="2 3" key="1">
    <citation type="journal article" date="2017" name="Syst. Appl. Microbiol.">
        <title>Soybeans inoculated with root zone soils of Canadian native legumes harbour diverse and novel Bradyrhizobium spp. that possess agricultural potential.</title>
        <authorList>
            <person name="Bromfield E.S.P."/>
            <person name="Cloutier S."/>
            <person name="Tambong J.T."/>
            <person name="Tran Thi T.V."/>
        </authorList>
    </citation>
    <scope>NUCLEOTIDE SEQUENCE [LARGE SCALE GENOMIC DNA]</scope>
    <source>
        <strain evidence="2 3">323S2</strain>
    </source>
</reference>
<dbReference type="EMBL" id="CP086136">
    <property type="protein sequence ID" value="UEM17754.1"/>
    <property type="molecule type" value="Genomic_DNA"/>
</dbReference>
<sequence>MPERARRHWARISSPSGTSLSKAYGAIRRFSYDVDLTYGIRATAPDPWTIWSLRTAVKAKVPTRENASGLRQGKDVVRHQ</sequence>
<accession>A0A9X9YCW0</accession>
<gene>
    <name evidence="2" type="ORF">G6321_00043825</name>
    <name evidence="1" type="ORF">J4G43_044090</name>
</gene>
<dbReference type="KEGG" id="bban:J4G43_044090"/>
<evidence type="ECO:0000313" key="1">
    <source>
        <dbReference type="EMBL" id="UEM17754.1"/>
    </source>
</evidence>
<keyword evidence="1" id="KW-0808">Transferase</keyword>
<dbReference type="InterPro" id="IPR014942">
    <property type="entry name" value="AbiEii"/>
</dbReference>
<dbReference type="GO" id="GO:0016740">
    <property type="term" value="F:transferase activity"/>
    <property type="evidence" value="ECO:0007669"/>
    <property type="project" value="UniProtKB-KW"/>
</dbReference>
<dbReference type="AlphaFoldDB" id="A0A9X9YCW0"/>
<dbReference type="Pfam" id="PF08843">
    <property type="entry name" value="AbiEii"/>
    <property type="match status" value="1"/>
</dbReference>
<evidence type="ECO:0000313" key="4">
    <source>
        <dbReference type="Proteomes" id="UP000664702"/>
    </source>
</evidence>